<feature type="coiled-coil region" evidence="4">
    <location>
        <begin position="137"/>
        <end position="164"/>
    </location>
</feature>
<keyword evidence="3" id="KW-0238">DNA-binding</keyword>
<evidence type="ECO:0000256" key="2">
    <source>
        <dbReference type="ARBA" id="ARBA00022747"/>
    </source>
</evidence>
<evidence type="ECO:0000313" key="7">
    <source>
        <dbReference type="Proteomes" id="UP000256980"/>
    </source>
</evidence>
<dbReference type="Proteomes" id="UP000256980">
    <property type="component" value="Unassembled WGS sequence"/>
</dbReference>
<gene>
    <name evidence="6" type="ORF">DFQ10_107108</name>
</gene>
<dbReference type="InterPro" id="IPR052021">
    <property type="entry name" value="Type-I_RS_S_subunit"/>
</dbReference>
<evidence type="ECO:0000256" key="4">
    <source>
        <dbReference type="SAM" id="Coils"/>
    </source>
</evidence>
<evidence type="ECO:0000259" key="5">
    <source>
        <dbReference type="Pfam" id="PF01420"/>
    </source>
</evidence>
<evidence type="ECO:0000256" key="3">
    <source>
        <dbReference type="ARBA" id="ARBA00023125"/>
    </source>
</evidence>
<dbReference type="EMBL" id="QRDV01000007">
    <property type="protein sequence ID" value="RED42923.1"/>
    <property type="molecule type" value="Genomic_DNA"/>
</dbReference>
<protein>
    <submittedName>
        <fullName evidence="6">Type I restriction enzyme S subunit</fullName>
    </submittedName>
</protein>
<evidence type="ECO:0000256" key="1">
    <source>
        <dbReference type="ARBA" id="ARBA00010923"/>
    </source>
</evidence>
<feature type="domain" description="Type I restriction modification DNA specificity" evidence="5">
    <location>
        <begin position="186"/>
        <end position="312"/>
    </location>
</feature>
<dbReference type="GO" id="GO:0003677">
    <property type="term" value="F:DNA binding"/>
    <property type="evidence" value="ECO:0007669"/>
    <property type="project" value="UniProtKB-KW"/>
</dbReference>
<dbReference type="Gene3D" id="3.90.220.20">
    <property type="entry name" value="DNA methylase specificity domains"/>
    <property type="match status" value="2"/>
</dbReference>
<dbReference type="CDD" id="cd17288">
    <property type="entry name" value="RMtype1_S_LlaAI06ORF1089P_TRD1-CR1_like"/>
    <property type="match status" value="1"/>
</dbReference>
<evidence type="ECO:0000313" key="6">
    <source>
        <dbReference type="EMBL" id="RED42923.1"/>
    </source>
</evidence>
<dbReference type="AlphaFoldDB" id="A0A3D9H091"/>
<name>A0A3D9H091_9FLAO</name>
<dbReference type="GO" id="GO:0009307">
    <property type="term" value="P:DNA restriction-modification system"/>
    <property type="evidence" value="ECO:0007669"/>
    <property type="project" value="UniProtKB-KW"/>
</dbReference>
<keyword evidence="2" id="KW-0680">Restriction system</keyword>
<accession>A0A3D9H091</accession>
<dbReference type="CDD" id="cd17267">
    <property type="entry name" value="RMtype1_S_EcoAO83I-TRD1-CR1_like"/>
    <property type="match status" value="1"/>
</dbReference>
<dbReference type="InterPro" id="IPR044946">
    <property type="entry name" value="Restrct_endonuc_typeI_TRD_sf"/>
</dbReference>
<keyword evidence="4" id="KW-0175">Coiled coil</keyword>
<dbReference type="PANTHER" id="PTHR30408">
    <property type="entry name" value="TYPE-1 RESTRICTION ENZYME ECOKI SPECIFICITY PROTEIN"/>
    <property type="match status" value="1"/>
</dbReference>
<organism evidence="6 7">
    <name type="scientific">Winogradskyella eximia</name>
    <dbReference type="NCBI Taxonomy" id="262006"/>
    <lineage>
        <taxon>Bacteria</taxon>
        <taxon>Pseudomonadati</taxon>
        <taxon>Bacteroidota</taxon>
        <taxon>Flavobacteriia</taxon>
        <taxon>Flavobacteriales</taxon>
        <taxon>Flavobacteriaceae</taxon>
        <taxon>Winogradskyella</taxon>
    </lineage>
</organism>
<comment type="similarity">
    <text evidence="1">Belongs to the type-I restriction system S methylase family.</text>
</comment>
<sequence>MEGWEKFKLKELLEIKYGKDHKKLKDGIYPLYGSGGIMRYVDAFLYDDESILIPRKGTLTNLFYLNIPFSTVDTMFWSKVNKEKVFPKFLYYLLKTYDLSLLDVGAAIPSLTTKVLKEVSVTIPKSKETQRKIASILSAYDDLIENNLKRIKLLEEQAQQTYEEWFVRFKFPGYEDVDIDEESGLPVGWEKKRFDKLVILQRGFDLPSRLRVEGNVPIFASTGITDYHNEFKVKGPGIITGRSGTLGQVQFTSEDFWPLNTALWVKKYFNCGPIYVLHFLRSLDLARFGGGSAVPSLDRKVVHSQIITIPDKVLINDFENGVSPIFKTIQNLQNQNQHLKEARDILLPRLMSGMIDVDSLEVDEGLGMVAEESEKYNKD</sequence>
<proteinExistence type="inferred from homology"/>
<reference evidence="6 7" key="1">
    <citation type="submission" date="2018-07" db="EMBL/GenBank/DDBJ databases">
        <title>Genomic Encyclopedia of Type Strains, Phase III (KMG-III): the genomes of soil and plant-associated and newly described type strains.</title>
        <authorList>
            <person name="Whitman W."/>
        </authorList>
    </citation>
    <scope>NUCLEOTIDE SEQUENCE [LARGE SCALE GENOMIC DNA]</scope>
    <source>
        <strain evidence="6 7">CECT 7946</strain>
    </source>
</reference>
<dbReference type="SUPFAM" id="SSF116734">
    <property type="entry name" value="DNA methylase specificity domain"/>
    <property type="match status" value="2"/>
</dbReference>
<keyword evidence="7" id="KW-1185">Reference proteome</keyword>
<dbReference type="Pfam" id="PF01420">
    <property type="entry name" value="Methylase_S"/>
    <property type="match status" value="2"/>
</dbReference>
<dbReference type="PANTHER" id="PTHR30408:SF13">
    <property type="entry name" value="TYPE I RESTRICTION ENZYME HINDI SPECIFICITY SUBUNIT"/>
    <property type="match status" value="1"/>
</dbReference>
<dbReference type="Gene3D" id="1.10.287.1120">
    <property type="entry name" value="Bipartite methylase S protein"/>
    <property type="match status" value="1"/>
</dbReference>
<feature type="domain" description="Type I restriction modification DNA specificity" evidence="5">
    <location>
        <begin position="1"/>
        <end position="155"/>
    </location>
</feature>
<comment type="caution">
    <text evidence="6">The sequence shown here is derived from an EMBL/GenBank/DDBJ whole genome shotgun (WGS) entry which is preliminary data.</text>
</comment>
<dbReference type="InterPro" id="IPR000055">
    <property type="entry name" value="Restrct_endonuc_typeI_TRD"/>
</dbReference>